<dbReference type="AlphaFoldDB" id="A0A6I6N4M9"/>
<accession>A0A6I6N4M9</accession>
<protein>
    <submittedName>
        <fullName evidence="1">Uncharacterized protein</fullName>
    </submittedName>
</protein>
<reference evidence="1 2" key="1">
    <citation type="submission" date="2019-12" db="EMBL/GenBank/DDBJ databases">
        <title>Streptomyces sp. strain T44 isolated from rhizosphere soil of Broussonetia papyrifera.</title>
        <authorList>
            <person name="Mo P."/>
        </authorList>
    </citation>
    <scope>NUCLEOTIDE SEQUENCE [LARGE SCALE GENOMIC DNA]</scope>
    <source>
        <strain evidence="1 2">T44</strain>
    </source>
</reference>
<dbReference type="KEGG" id="sbro:GQF42_34565"/>
<evidence type="ECO:0000313" key="2">
    <source>
        <dbReference type="Proteomes" id="UP000436138"/>
    </source>
</evidence>
<sequence length="69" mass="8126">MRQIPDDLARAQEEWHAVYLRLAARPGTALRRRLTRLSSQVLFHPYWQGRRTAARAALFAPRWGGRSRR</sequence>
<name>A0A6I6N4M9_9ACTN</name>
<dbReference type="Proteomes" id="UP000436138">
    <property type="component" value="Chromosome"/>
</dbReference>
<dbReference type="EMBL" id="CP047020">
    <property type="protein sequence ID" value="QHA07753.1"/>
    <property type="molecule type" value="Genomic_DNA"/>
</dbReference>
<proteinExistence type="predicted"/>
<evidence type="ECO:0000313" key="1">
    <source>
        <dbReference type="EMBL" id="QHA07753.1"/>
    </source>
</evidence>
<gene>
    <name evidence="1" type="ORF">GQF42_34565</name>
</gene>
<organism evidence="1 2">
    <name type="scientific">Streptomyces broussonetiae</name>
    <dbReference type="NCBI Taxonomy" id="2686304"/>
    <lineage>
        <taxon>Bacteria</taxon>
        <taxon>Bacillati</taxon>
        <taxon>Actinomycetota</taxon>
        <taxon>Actinomycetes</taxon>
        <taxon>Kitasatosporales</taxon>
        <taxon>Streptomycetaceae</taxon>
        <taxon>Streptomyces</taxon>
    </lineage>
</organism>
<dbReference type="RefSeq" id="WP_158926538.1">
    <property type="nucleotide sequence ID" value="NZ_CP047020.1"/>
</dbReference>
<keyword evidence="2" id="KW-1185">Reference proteome</keyword>